<dbReference type="PANTHER" id="PTHR36194">
    <property type="entry name" value="S-LAYER-LIKE PROTEIN"/>
    <property type="match status" value="1"/>
</dbReference>
<evidence type="ECO:0000313" key="5">
    <source>
        <dbReference type="EMBL" id="QYZ79964.1"/>
    </source>
</evidence>
<proteinExistence type="predicted"/>
<dbReference type="NCBIfam" id="NF033679">
    <property type="entry name" value="DNRLRE_dom"/>
    <property type="match status" value="1"/>
</dbReference>
<feature type="domain" description="BIG2" evidence="4">
    <location>
        <begin position="211"/>
        <end position="291"/>
    </location>
</feature>
<dbReference type="InterPro" id="IPR013229">
    <property type="entry name" value="PEGA"/>
</dbReference>
<reference evidence="5" key="1">
    <citation type="journal article" date="2005" name="Int. J. Syst. Evol. Microbiol.">
        <title>Methanofollis formosanus sp. nov., isolated from a fish pond.</title>
        <authorList>
            <person name="Wu S.Y."/>
            <person name="Chen S.C."/>
            <person name="Lai M.C."/>
        </authorList>
    </citation>
    <scope>NUCLEOTIDE SEQUENCE</scope>
    <source>
        <strain evidence="5">ML15</strain>
    </source>
</reference>
<comment type="subcellular location">
    <subcellularLocation>
        <location evidence="1">Secreted</location>
    </subcellularLocation>
</comment>
<dbReference type="SUPFAM" id="SSF49373">
    <property type="entry name" value="Invasin/intimin cell-adhesion fragments"/>
    <property type="match status" value="1"/>
</dbReference>
<dbReference type="Pfam" id="PF02368">
    <property type="entry name" value="Big_2"/>
    <property type="match status" value="1"/>
</dbReference>
<dbReference type="Pfam" id="PF24517">
    <property type="entry name" value="CBM96"/>
    <property type="match status" value="1"/>
</dbReference>
<keyword evidence="3" id="KW-0732">Signal</keyword>
<dbReference type="Pfam" id="PF08308">
    <property type="entry name" value="PEGA"/>
    <property type="match status" value="4"/>
</dbReference>
<accession>A0A8G1EH83</accession>
<evidence type="ECO:0000256" key="3">
    <source>
        <dbReference type="ARBA" id="ARBA00022729"/>
    </source>
</evidence>
<dbReference type="KEGG" id="mfk:E2N92_11285"/>
<keyword evidence="2" id="KW-0964">Secreted</keyword>
<organism evidence="5 6">
    <name type="scientific">Methanofollis formosanus</name>
    <dbReference type="NCBI Taxonomy" id="299308"/>
    <lineage>
        <taxon>Archaea</taxon>
        <taxon>Methanobacteriati</taxon>
        <taxon>Methanobacteriota</taxon>
        <taxon>Stenosarchaea group</taxon>
        <taxon>Methanomicrobia</taxon>
        <taxon>Methanomicrobiales</taxon>
        <taxon>Methanomicrobiaceae</taxon>
        <taxon>Methanofollis</taxon>
    </lineage>
</organism>
<evidence type="ECO:0000259" key="4">
    <source>
        <dbReference type="SMART" id="SM00635"/>
    </source>
</evidence>
<dbReference type="Gene3D" id="2.60.40.1080">
    <property type="match status" value="1"/>
</dbReference>
<evidence type="ECO:0000256" key="2">
    <source>
        <dbReference type="ARBA" id="ARBA00022525"/>
    </source>
</evidence>
<dbReference type="InterPro" id="IPR013783">
    <property type="entry name" value="Ig-like_fold"/>
</dbReference>
<dbReference type="GO" id="GO:0005576">
    <property type="term" value="C:extracellular region"/>
    <property type="evidence" value="ECO:0007669"/>
    <property type="project" value="UniProtKB-SubCell"/>
</dbReference>
<evidence type="ECO:0000256" key="1">
    <source>
        <dbReference type="ARBA" id="ARBA00004613"/>
    </source>
</evidence>
<gene>
    <name evidence="5" type="ORF">E2N92_11285</name>
</gene>
<dbReference type="InterPro" id="IPR055372">
    <property type="entry name" value="CBM96"/>
</dbReference>
<dbReference type="InterPro" id="IPR021779">
    <property type="entry name" value="DUF3344"/>
</dbReference>
<sequence length="1544" mass="164481">MMNGADRKMRKTFLLLCIVALLCMVALVAPVMAANETFPADADSYVRFGTSFENRNYGTATSLSTLQTSLGVHLRSLIHFDLSSIPKGAEIESATLYAYMSARAGDREVGAYRVTDTWNESGVTWKTQPSVDTQPTSSIDPGSAVNTWICWNVTQDVQAYADGTANYGWMIKNTDESTPSMDQKVTLRSRNYADATQHPYLNVTYTIPPLVLTTIEVSPATASVAVNATQQFNATAKDQNGDEMTNVCFTWRSSNETVGTVNTSGYFTALAAGTTTITASAENVSGAATVTASVPTCDLTFAGGGAYPITNAVFTRMQNTIRVGRITNLGSNMSPETEVEVRSSDGFVGRATLPPVQPGEKAPYVFLIDTTIRESEGGKVTYTTIIDPDNTVVEISETNNAKTTPPQQVGYNGYLGKRYMDSGNDLTTVRTYDLRGDIINSFGDSHYISGKGKWTNYTVNWTGDDLLLPEGATVRDAWLYVPYCWDSTNVAPNNLSITFNGDPVPYVNWYHDKANFGTYGGMVYGLMTYNVTTSYKVGVNNTALFEREKAGTTICPAGFTLAVVYEDPSVTRKQIFVNEEFDALGADSVNYGTNESRATAYAPFSGMTLDTANVSRANLTTFVPWGNSGEGNLYFNGNRIGSGVWNYGPLTVGGSDSPQVAVDDREVTAYLNATGNEATIQSSESSQPLMVAAQTFLVIEYADPAAPDLTVSTLMPNKNEIFSATGNTYTAKITNIGTADAGAFSVEFKVSGVTGAVAVPDGLAAGANTTLTWTDSTVHAAGEPATFTVTADPGCMIDESNEENNVRSFEKTVVDNGYRGKRWTGGEDLTTAVTYDVRGDLAYSSGDSLYLGAADNPHWTAYTANWTVNDLDIPADATVTAARLYVPYTWDKGPVFPGNVTLTFNDIPVERAAFYSDEKMWGSSYPYGMTVYDVTEPFSTDGNAAVLTNIYPGGGNVSVRGMVLAAVYDDGVTAPHTIVINEGFDLLYGGSGQATTPEQATAYAPFTLDTTNAVNATLVALAPGAGPNEGELIFNDNVWTDAWNFTGQSQIGAAERDVTSLLAGEGNVAAFQSSGDWMEAAAAFLVVTNPVPNGCIEVTSTPEGAAIFLDGEDTSKATNTVLEDIPAGEHVVTLKLENYADASTPVTVVEGETATVDLSLTTLTGSLAVTSTPDGASIFIDGADTGETTDTTLTGIAVGDHTLALKKEGYREAFAEVTIRHDETTDLHLDLEKAVGCIAVTSTPEGAAIFLDGEETGETTNAILEGIAVGEHTITLKKSGYMEASATVTVIDTETASVEFTLAEPAGNIVVTSSPDGARVFLDGKDTGEQTNTTLTRVSPGEHQVAVSLEGYLEAEKAVTVVEGESVAVHFDLSQASITLLPGWNFVSTPKTLAPGHDTIAIFDEVDTADHSVLLYNGTKQWEAMSSEEAFRPLDGIWIYANGTYEIPLAFDTGGASAPPEKALDEGWNAIGFTDTVPEPAANTLRSVEKCWATLIGFDAGAQEYKTSIIRGADGRHGEMRAMEPMDGYWLYMSDADLLCAIGA</sequence>
<dbReference type="InterPro" id="IPR011635">
    <property type="entry name" value="CARDB"/>
</dbReference>
<name>A0A8G1EH83_9EURY</name>
<dbReference type="Pfam" id="PF07705">
    <property type="entry name" value="CARDB"/>
    <property type="match status" value="2"/>
</dbReference>
<dbReference type="InterPro" id="IPR008964">
    <property type="entry name" value="Invasin/intimin_cell_adhesion"/>
</dbReference>
<dbReference type="InterPro" id="IPR003343">
    <property type="entry name" value="Big_2"/>
</dbReference>
<protein>
    <submittedName>
        <fullName evidence="5">DUF3344 domain-containing protein</fullName>
    </submittedName>
</protein>
<dbReference type="Proteomes" id="UP000826709">
    <property type="component" value="Chromosome"/>
</dbReference>
<dbReference type="PANTHER" id="PTHR36194:SF1">
    <property type="entry name" value="S-LAYER-LIKE PROTEIN"/>
    <property type="match status" value="1"/>
</dbReference>
<dbReference type="Pfam" id="PF11824">
    <property type="entry name" value="DUF3344"/>
    <property type="match status" value="2"/>
</dbReference>
<dbReference type="EMBL" id="CP037968">
    <property type="protein sequence ID" value="QYZ79964.1"/>
    <property type="molecule type" value="Genomic_DNA"/>
</dbReference>
<dbReference type="Gene3D" id="2.60.40.10">
    <property type="entry name" value="Immunoglobulins"/>
    <property type="match status" value="2"/>
</dbReference>
<dbReference type="SMART" id="SM00635">
    <property type="entry name" value="BID_2"/>
    <property type="match status" value="1"/>
</dbReference>
<keyword evidence="6" id="KW-1185">Reference proteome</keyword>
<reference evidence="5" key="2">
    <citation type="submission" date="2019-03" db="EMBL/GenBank/DDBJ databases">
        <authorList>
            <person name="Chen S.-C."/>
            <person name="Wu S.-Y."/>
            <person name="Lai M.-C."/>
        </authorList>
    </citation>
    <scope>NUCLEOTIDE SEQUENCE</scope>
    <source>
        <strain evidence="5">ML15</strain>
    </source>
</reference>
<evidence type="ECO:0000313" key="6">
    <source>
        <dbReference type="Proteomes" id="UP000826709"/>
    </source>
</evidence>